<feature type="compositionally biased region" description="Polar residues" evidence="2">
    <location>
        <begin position="171"/>
        <end position="181"/>
    </location>
</feature>
<evidence type="ECO:0000256" key="2">
    <source>
        <dbReference type="SAM" id="MobiDB-lite"/>
    </source>
</evidence>
<evidence type="ECO:0000256" key="1">
    <source>
        <dbReference type="SAM" id="Coils"/>
    </source>
</evidence>
<name>A0A077ZR60_STYLE</name>
<proteinExistence type="predicted"/>
<feature type="coiled-coil region" evidence="1">
    <location>
        <begin position="3"/>
        <end position="30"/>
    </location>
</feature>
<keyword evidence="4" id="KW-1185">Reference proteome</keyword>
<keyword evidence="1" id="KW-0175">Coiled coil</keyword>
<gene>
    <name evidence="3" type="primary">Contig14403.g15347</name>
    <name evidence="3" type="ORF">STYLEM_775</name>
</gene>
<accession>A0A077ZR60</accession>
<dbReference type="AlphaFoldDB" id="A0A077ZR60"/>
<reference evidence="3 4" key="1">
    <citation type="submission" date="2014-06" db="EMBL/GenBank/DDBJ databases">
        <authorList>
            <person name="Swart Estienne"/>
        </authorList>
    </citation>
    <scope>NUCLEOTIDE SEQUENCE [LARGE SCALE GENOMIC DNA]</scope>
    <source>
        <strain evidence="3 4">130c</strain>
    </source>
</reference>
<dbReference type="Proteomes" id="UP000039865">
    <property type="component" value="Unassembled WGS sequence"/>
</dbReference>
<dbReference type="InParanoid" id="A0A077ZR60"/>
<feature type="region of interest" description="Disordered" evidence="2">
    <location>
        <begin position="160"/>
        <end position="181"/>
    </location>
</feature>
<evidence type="ECO:0000313" key="3">
    <source>
        <dbReference type="EMBL" id="CDW71825.1"/>
    </source>
</evidence>
<dbReference type="EMBL" id="CCKQ01000728">
    <property type="protein sequence ID" value="CDW71825.1"/>
    <property type="molecule type" value="Genomic_DNA"/>
</dbReference>
<protein>
    <submittedName>
        <fullName evidence="3">Uncharacterized protein</fullName>
    </submittedName>
</protein>
<evidence type="ECO:0000313" key="4">
    <source>
        <dbReference type="Proteomes" id="UP000039865"/>
    </source>
</evidence>
<feature type="compositionally biased region" description="Low complexity" evidence="2">
    <location>
        <begin position="160"/>
        <end position="170"/>
    </location>
</feature>
<organism evidence="3 4">
    <name type="scientific">Stylonychia lemnae</name>
    <name type="common">Ciliate</name>
    <dbReference type="NCBI Taxonomy" id="5949"/>
    <lineage>
        <taxon>Eukaryota</taxon>
        <taxon>Sar</taxon>
        <taxon>Alveolata</taxon>
        <taxon>Ciliophora</taxon>
        <taxon>Intramacronucleata</taxon>
        <taxon>Spirotrichea</taxon>
        <taxon>Stichotrichia</taxon>
        <taxon>Sporadotrichida</taxon>
        <taxon>Oxytrichidae</taxon>
        <taxon>Stylonychinae</taxon>
        <taxon>Stylonychia</taxon>
    </lineage>
</organism>
<sequence>MRNNQMNLKNDELQLKIGQLTNQIQSDSNKMNNNCNQNGKTLENPQFDPDDFILSQSCENSNLNYCQNFNGNYYIQEQYEYLQTQKAETESKNDQNLIFDLKNPQFEDTTPFDQDIYQQMYFSKQSLDIQQLRTDNLIQRDEQFLVENSRTIADLQFQQQNDFQPQNTDDSTLSKTFTSQTEENNRTTLDLNFLSTHSSQRDIHSDLDDSNILRTDINQIEIGQFPGNYIQQQEYPINTQVDNQFNQSTTNDECNTKRKGRPSKGIVYNDTKEFEVSLLRSIFRAFKKIHISKNEMFKFLQRLLGNKLGKSYDDFRQQLMEAKSMYRTKSDGSGKKTASKIESAIGMTVVQSICYQYTKEKKEEFFRNPINQTVFFHSKQMMLTQLKTQNKTYPGRKSSNNKGSTNSETNYEIIIDTLISSYCKGIVA</sequence>